<dbReference type="STRING" id="1802283.A3H71_03700"/>
<proteinExistence type="predicted"/>
<accession>A0A1G2LFV7</accession>
<keyword evidence="6" id="KW-0472">Membrane</keyword>
<keyword evidence="1" id="KW-0813">Transport</keyword>
<keyword evidence="3" id="KW-0249">Electron transport</keyword>
<evidence type="ECO:0000256" key="6">
    <source>
        <dbReference type="SAM" id="Phobius"/>
    </source>
</evidence>
<dbReference type="Gene3D" id="2.60.40.420">
    <property type="entry name" value="Cupredoxins - blue copper proteins"/>
    <property type="match status" value="1"/>
</dbReference>
<dbReference type="AlphaFoldDB" id="A0A1G2LFV7"/>
<dbReference type="Proteomes" id="UP000179052">
    <property type="component" value="Unassembled WGS sequence"/>
</dbReference>
<evidence type="ECO:0000256" key="5">
    <source>
        <dbReference type="SAM" id="MobiDB-lite"/>
    </source>
</evidence>
<dbReference type="PROSITE" id="PS00079">
    <property type="entry name" value="MULTICOPPER_OXIDASE1"/>
    <property type="match status" value="1"/>
</dbReference>
<dbReference type="InterPro" id="IPR028096">
    <property type="entry name" value="EfeO_Cupredoxin"/>
</dbReference>
<dbReference type="InterPro" id="IPR008972">
    <property type="entry name" value="Cupredoxin"/>
</dbReference>
<dbReference type="InterPro" id="IPR033138">
    <property type="entry name" value="Cu_oxidase_CS"/>
</dbReference>
<keyword evidence="2" id="KW-0479">Metal-binding</keyword>
<feature type="domain" description="EfeO-type cupredoxin-like" evidence="7">
    <location>
        <begin position="71"/>
        <end position="165"/>
    </location>
</feature>
<dbReference type="SUPFAM" id="SSF49503">
    <property type="entry name" value="Cupredoxins"/>
    <property type="match status" value="1"/>
</dbReference>
<keyword evidence="6" id="KW-1133">Transmembrane helix</keyword>
<evidence type="ECO:0000259" key="7">
    <source>
        <dbReference type="Pfam" id="PF13473"/>
    </source>
</evidence>
<keyword evidence="4" id="KW-0186">Copper</keyword>
<evidence type="ECO:0000256" key="3">
    <source>
        <dbReference type="ARBA" id="ARBA00022982"/>
    </source>
</evidence>
<feature type="compositionally biased region" description="Low complexity" evidence="5">
    <location>
        <begin position="39"/>
        <end position="49"/>
    </location>
</feature>
<comment type="caution">
    <text evidence="8">The sequence shown here is derived from an EMBL/GenBank/DDBJ whole genome shotgun (WGS) entry which is preliminary data.</text>
</comment>
<evidence type="ECO:0000313" key="9">
    <source>
        <dbReference type="Proteomes" id="UP000179052"/>
    </source>
</evidence>
<feature type="transmembrane region" description="Helical" evidence="6">
    <location>
        <begin position="6"/>
        <end position="24"/>
    </location>
</feature>
<sequence length="166" mass="17685">MSNKSIIVIIIIVLVLIGGGIVIYKNNSAIPAPTTSTDTKNLPNNMNTKTPPPTPSQDQSSQTTPPADTTSAATGTSKEFTVSGQNFSFSLATMTVKKGDRVRITFKNSGGTHDFIIDEFNVATKRLNGGEQDAVEFTADKTGSFEYYCSVGSHRAMGMKGTLVVE</sequence>
<dbReference type="PANTHER" id="PTHR38439:SF2">
    <property type="entry name" value="OUTER MEMBRANE PROTEIN H.8"/>
    <property type="match status" value="1"/>
</dbReference>
<gene>
    <name evidence="8" type="ORF">A3H71_03700</name>
</gene>
<evidence type="ECO:0000256" key="1">
    <source>
        <dbReference type="ARBA" id="ARBA00022448"/>
    </source>
</evidence>
<name>A0A1G2LFV7_9BACT</name>
<evidence type="ECO:0000256" key="2">
    <source>
        <dbReference type="ARBA" id="ARBA00022723"/>
    </source>
</evidence>
<evidence type="ECO:0000313" key="8">
    <source>
        <dbReference type="EMBL" id="OHA09689.1"/>
    </source>
</evidence>
<dbReference type="InterPro" id="IPR050845">
    <property type="entry name" value="Cu-binding_ET"/>
</dbReference>
<keyword evidence="6" id="KW-0812">Transmembrane</keyword>
<dbReference type="Pfam" id="PF13473">
    <property type="entry name" value="Cupredoxin_1"/>
    <property type="match status" value="1"/>
</dbReference>
<reference evidence="8 9" key="1">
    <citation type="journal article" date="2016" name="Nat. Commun.">
        <title>Thousands of microbial genomes shed light on interconnected biogeochemical processes in an aquifer system.</title>
        <authorList>
            <person name="Anantharaman K."/>
            <person name="Brown C.T."/>
            <person name="Hug L.A."/>
            <person name="Sharon I."/>
            <person name="Castelle C.J."/>
            <person name="Probst A.J."/>
            <person name="Thomas B.C."/>
            <person name="Singh A."/>
            <person name="Wilkins M.J."/>
            <person name="Karaoz U."/>
            <person name="Brodie E.L."/>
            <person name="Williams K.H."/>
            <person name="Hubbard S.S."/>
            <person name="Banfield J.F."/>
        </authorList>
    </citation>
    <scope>NUCLEOTIDE SEQUENCE [LARGE SCALE GENOMIC DNA]</scope>
</reference>
<feature type="region of interest" description="Disordered" evidence="5">
    <location>
        <begin position="34"/>
        <end position="77"/>
    </location>
</feature>
<feature type="compositionally biased region" description="Low complexity" evidence="5">
    <location>
        <begin position="56"/>
        <end position="77"/>
    </location>
</feature>
<dbReference type="EMBL" id="MHQV01000053">
    <property type="protein sequence ID" value="OHA09689.1"/>
    <property type="molecule type" value="Genomic_DNA"/>
</dbReference>
<evidence type="ECO:0000256" key="4">
    <source>
        <dbReference type="ARBA" id="ARBA00023008"/>
    </source>
</evidence>
<dbReference type="GO" id="GO:0005507">
    <property type="term" value="F:copper ion binding"/>
    <property type="evidence" value="ECO:0007669"/>
    <property type="project" value="TreeGrafter"/>
</dbReference>
<dbReference type="PANTHER" id="PTHR38439">
    <property type="entry name" value="AURACYANIN-B"/>
    <property type="match status" value="1"/>
</dbReference>
<protein>
    <recommendedName>
        <fullName evidence="7">EfeO-type cupredoxin-like domain-containing protein</fullName>
    </recommendedName>
</protein>
<organism evidence="8 9">
    <name type="scientific">Candidatus Sungbacteria bacterium RIFCSPLOWO2_02_FULL_48_13b</name>
    <dbReference type="NCBI Taxonomy" id="1802283"/>
    <lineage>
        <taxon>Bacteria</taxon>
        <taxon>Candidatus Sungiibacteriota</taxon>
    </lineage>
</organism>